<evidence type="ECO:0000256" key="1">
    <source>
        <dbReference type="SAM" id="MobiDB-lite"/>
    </source>
</evidence>
<proteinExistence type="predicted"/>
<dbReference type="AlphaFoldDB" id="A0A9P5SAV7"/>
<comment type="caution">
    <text evidence="3">The sequence shown here is derived from an EMBL/GenBank/DDBJ whole genome shotgun (WGS) entry which is preliminary data.</text>
</comment>
<evidence type="ECO:0008006" key="5">
    <source>
        <dbReference type="Google" id="ProtNLM"/>
    </source>
</evidence>
<keyword evidence="4" id="KW-1185">Reference proteome</keyword>
<evidence type="ECO:0000313" key="4">
    <source>
        <dbReference type="Proteomes" id="UP000696485"/>
    </source>
</evidence>
<feature type="region of interest" description="Disordered" evidence="1">
    <location>
        <begin position="175"/>
        <end position="214"/>
    </location>
</feature>
<dbReference type="EMBL" id="JAAAUY010001162">
    <property type="protein sequence ID" value="KAF9324061.1"/>
    <property type="molecule type" value="Genomic_DNA"/>
</dbReference>
<name>A0A9P5SAV7_9FUNG</name>
<reference evidence="3" key="1">
    <citation type="journal article" date="2020" name="Fungal Divers.">
        <title>Resolving the Mortierellaceae phylogeny through synthesis of multi-gene phylogenetics and phylogenomics.</title>
        <authorList>
            <person name="Vandepol N."/>
            <person name="Liber J."/>
            <person name="Desiro A."/>
            <person name="Na H."/>
            <person name="Kennedy M."/>
            <person name="Barry K."/>
            <person name="Grigoriev I.V."/>
            <person name="Miller A.N."/>
            <person name="O'Donnell K."/>
            <person name="Stajich J.E."/>
            <person name="Bonito G."/>
        </authorList>
    </citation>
    <scope>NUCLEOTIDE SEQUENCE</scope>
    <source>
        <strain evidence="3">NVP1</strain>
    </source>
</reference>
<protein>
    <recommendedName>
        <fullName evidence="5">Transmembrane protein</fullName>
    </recommendedName>
</protein>
<organism evidence="3 4">
    <name type="scientific">Podila minutissima</name>
    <dbReference type="NCBI Taxonomy" id="64525"/>
    <lineage>
        <taxon>Eukaryota</taxon>
        <taxon>Fungi</taxon>
        <taxon>Fungi incertae sedis</taxon>
        <taxon>Mucoromycota</taxon>
        <taxon>Mortierellomycotina</taxon>
        <taxon>Mortierellomycetes</taxon>
        <taxon>Mortierellales</taxon>
        <taxon>Mortierellaceae</taxon>
        <taxon>Podila</taxon>
    </lineage>
</organism>
<evidence type="ECO:0000313" key="3">
    <source>
        <dbReference type="EMBL" id="KAF9324061.1"/>
    </source>
</evidence>
<feature type="compositionally biased region" description="Low complexity" evidence="1">
    <location>
        <begin position="186"/>
        <end position="196"/>
    </location>
</feature>
<keyword evidence="2" id="KW-0812">Transmembrane</keyword>
<keyword evidence="2" id="KW-0472">Membrane</keyword>
<accession>A0A9P5SAV7</accession>
<feature type="transmembrane region" description="Helical" evidence="2">
    <location>
        <begin position="29"/>
        <end position="51"/>
    </location>
</feature>
<evidence type="ECO:0000256" key="2">
    <source>
        <dbReference type="SAM" id="Phobius"/>
    </source>
</evidence>
<keyword evidence="2" id="KW-1133">Transmembrane helix</keyword>
<dbReference type="Proteomes" id="UP000696485">
    <property type="component" value="Unassembled WGS sequence"/>
</dbReference>
<gene>
    <name evidence="3" type="ORF">BG006_000904</name>
</gene>
<sequence length="214" mass="23353">MDPQNPAPSSTSTAISSYSDAARYDANSGYIYVVLVTALLAALIFFGRAALARRKERLRALKDPDYESGPPTYNRHVQDLQVVEDLSVPETALVRGEHYYIITPRTTNTHCASGHSSRRHQRSRSMRPVVVVSVDHGDSSRTMVVETTTVTTTTATLPTDPTLPTYDDVIVQNQSRPASTQVVARPARSSSLSLPTLPDPPSYVATLAPTREEA</sequence>